<comment type="caution">
    <text evidence="3">The sequence shown here is derived from an EMBL/GenBank/DDBJ whole genome shotgun (WGS) entry which is preliminary data.</text>
</comment>
<dbReference type="SUPFAM" id="SSF53254">
    <property type="entry name" value="Phosphoglycerate mutase-like"/>
    <property type="match status" value="1"/>
</dbReference>
<evidence type="ECO:0000256" key="2">
    <source>
        <dbReference type="PIRSR" id="PIRSR613078-2"/>
    </source>
</evidence>
<dbReference type="Proteomes" id="UP000589626">
    <property type="component" value="Unassembled WGS sequence"/>
</dbReference>
<dbReference type="CDD" id="cd07067">
    <property type="entry name" value="HP_PGM_like"/>
    <property type="match status" value="1"/>
</dbReference>
<dbReference type="Gene3D" id="3.40.50.1240">
    <property type="entry name" value="Phosphoglycerate mutase-like"/>
    <property type="match status" value="1"/>
</dbReference>
<feature type="binding site" evidence="2">
    <location>
        <position position="62"/>
    </location>
    <ligand>
        <name>substrate</name>
    </ligand>
</feature>
<sequence length="205" mass="22039">MTELARRLVLLRHGRTAWNAARRLQGQSDVEIDDTGHRQAAAVAPVIAAMRPTALWSSDSARARETAAYVAKETGLDPTYDSRLREYFLADRQGLTHDEYAALAPDEFAAFRVGDYSLIPGGETTEQVAVRMVAALRDLLASIAPGETAVAVSHGAAIRDAVPMLLGWPVAAGSALHGIANCAWAEFDEAEPGGRLRLLAYNRTA</sequence>
<dbReference type="PANTHER" id="PTHR48100:SF62">
    <property type="entry name" value="GLUCOSYL-3-PHOSPHOGLYCERATE PHOSPHATASE"/>
    <property type="match status" value="1"/>
</dbReference>
<accession>A0A7W4VXM0</accession>
<proteinExistence type="predicted"/>
<keyword evidence="4" id="KW-1185">Reference proteome</keyword>
<gene>
    <name evidence="3" type="ORF">FHU40_003509</name>
</gene>
<dbReference type="PANTHER" id="PTHR48100">
    <property type="entry name" value="BROAD-SPECIFICITY PHOSPHATASE YOR283W-RELATED"/>
    <property type="match status" value="1"/>
</dbReference>
<feature type="active site" description="Tele-phosphohistidine intermediate" evidence="1">
    <location>
        <position position="13"/>
    </location>
</feature>
<dbReference type="InterPro" id="IPR013078">
    <property type="entry name" value="His_Pase_superF_clade-1"/>
</dbReference>
<organism evidence="3 4">
    <name type="scientific">Nocardioides soli</name>
    <dbReference type="NCBI Taxonomy" id="1036020"/>
    <lineage>
        <taxon>Bacteria</taxon>
        <taxon>Bacillati</taxon>
        <taxon>Actinomycetota</taxon>
        <taxon>Actinomycetes</taxon>
        <taxon>Propionibacteriales</taxon>
        <taxon>Nocardioidaceae</taxon>
        <taxon>Nocardioides</taxon>
    </lineage>
</organism>
<protein>
    <submittedName>
        <fullName evidence="3">Putative phosphoglycerate mutase</fullName>
        <ecNumber evidence="3">5.4.2.12</ecNumber>
    </submittedName>
</protein>
<feature type="active site" description="Proton donor/acceptor" evidence="1">
    <location>
        <position position="86"/>
    </location>
</feature>
<reference evidence="3 4" key="1">
    <citation type="submission" date="2020-08" db="EMBL/GenBank/DDBJ databases">
        <title>Sequencing the genomes of 1000 actinobacteria strains.</title>
        <authorList>
            <person name="Klenk H.-P."/>
        </authorList>
    </citation>
    <scope>NUCLEOTIDE SEQUENCE [LARGE SCALE GENOMIC DNA]</scope>
    <source>
        <strain evidence="3 4">DSM 105498</strain>
    </source>
</reference>
<feature type="binding site" evidence="2">
    <location>
        <begin position="12"/>
        <end position="19"/>
    </location>
    <ligand>
        <name>substrate</name>
    </ligand>
</feature>
<dbReference type="GO" id="GO:0016791">
    <property type="term" value="F:phosphatase activity"/>
    <property type="evidence" value="ECO:0007669"/>
    <property type="project" value="TreeGrafter"/>
</dbReference>
<dbReference type="EMBL" id="JACHWR010000002">
    <property type="protein sequence ID" value="MBB3043691.1"/>
    <property type="molecule type" value="Genomic_DNA"/>
</dbReference>
<dbReference type="Pfam" id="PF00300">
    <property type="entry name" value="His_Phos_1"/>
    <property type="match status" value="1"/>
</dbReference>
<name>A0A7W4VXM0_9ACTN</name>
<dbReference type="AlphaFoldDB" id="A0A7W4VXM0"/>
<evidence type="ECO:0000256" key="1">
    <source>
        <dbReference type="PIRSR" id="PIRSR613078-1"/>
    </source>
</evidence>
<dbReference type="InterPro" id="IPR029033">
    <property type="entry name" value="His_PPase_superfam"/>
</dbReference>
<dbReference type="SMART" id="SM00855">
    <property type="entry name" value="PGAM"/>
    <property type="match status" value="1"/>
</dbReference>
<evidence type="ECO:0000313" key="3">
    <source>
        <dbReference type="EMBL" id="MBB3043691.1"/>
    </source>
</evidence>
<keyword evidence="3" id="KW-0413">Isomerase</keyword>
<dbReference type="EC" id="5.4.2.12" evidence="3"/>
<dbReference type="InterPro" id="IPR050275">
    <property type="entry name" value="PGM_Phosphatase"/>
</dbReference>
<evidence type="ECO:0000313" key="4">
    <source>
        <dbReference type="Proteomes" id="UP000589626"/>
    </source>
</evidence>
<dbReference type="GO" id="GO:0005737">
    <property type="term" value="C:cytoplasm"/>
    <property type="evidence" value="ECO:0007669"/>
    <property type="project" value="TreeGrafter"/>
</dbReference>
<dbReference type="GO" id="GO:0004619">
    <property type="term" value="F:phosphoglycerate mutase activity"/>
    <property type="evidence" value="ECO:0007669"/>
    <property type="project" value="UniProtKB-EC"/>
</dbReference>
<dbReference type="RefSeq" id="WP_183593478.1">
    <property type="nucleotide sequence ID" value="NZ_JACHWR010000002.1"/>
</dbReference>